<feature type="domain" description="GGDEF" evidence="4">
    <location>
        <begin position="258"/>
        <end position="394"/>
    </location>
</feature>
<evidence type="ECO:0000313" key="5">
    <source>
        <dbReference type="EMBL" id="MDP4575602.1"/>
    </source>
</evidence>
<evidence type="ECO:0000256" key="2">
    <source>
        <dbReference type="ARBA" id="ARBA00034247"/>
    </source>
</evidence>
<organism evidence="5 6">
    <name type="scientific">Qipengyuania profundimaris</name>
    <dbReference type="NCBI Taxonomy" id="3067652"/>
    <lineage>
        <taxon>Bacteria</taxon>
        <taxon>Pseudomonadati</taxon>
        <taxon>Pseudomonadota</taxon>
        <taxon>Alphaproteobacteria</taxon>
        <taxon>Sphingomonadales</taxon>
        <taxon>Erythrobacteraceae</taxon>
        <taxon>Qipengyuania</taxon>
    </lineage>
</organism>
<dbReference type="InterPro" id="IPR029787">
    <property type="entry name" value="Nucleotide_cyclase"/>
</dbReference>
<dbReference type="NCBIfam" id="TIGR00254">
    <property type="entry name" value="GGDEF"/>
    <property type="match status" value="1"/>
</dbReference>
<reference evidence="5 6" key="1">
    <citation type="submission" date="2023-08" db="EMBL/GenBank/DDBJ databases">
        <title>genomic of G39.</title>
        <authorList>
            <person name="Wang Y."/>
        </authorList>
    </citation>
    <scope>NUCLEOTIDE SEQUENCE [LARGE SCALE GENOMIC DNA]</scope>
    <source>
        <strain evidence="5 6">G39</strain>
    </source>
</reference>
<keyword evidence="5" id="KW-0808">Transferase</keyword>
<dbReference type="EC" id="2.7.7.65" evidence="1"/>
<dbReference type="InterPro" id="IPR043128">
    <property type="entry name" value="Rev_trsase/Diguanyl_cyclase"/>
</dbReference>
<dbReference type="InterPro" id="IPR050469">
    <property type="entry name" value="Diguanylate_Cyclase"/>
</dbReference>
<feature type="transmembrane region" description="Helical" evidence="3">
    <location>
        <begin position="46"/>
        <end position="71"/>
    </location>
</feature>
<dbReference type="SMART" id="SM00267">
    <property type="entry name" value="GGDEF"/>
    <property type="match status" value="1"/>
</dbReference>
<dbReference type="GO" id="GO:0052621">
    <property type="term" value="F:diguanylate cyclase activity"/>
    <property type="evidence" value="ECO:0007669"/>
    <property type="project" value="UniProtKB-EC"/>
</dbReference>
<keyword evidence="3" id="KW-0812">Transmembrane</keyword>
<evidence type="ECO:0000259" key="4">
    <source>
        <dbReference type="PROSITE" id="PS50887"/>
    </source>
</evidence>
<dbReference type="Proteomes" id="UP001240639">
    <property type="component" value="Unassembled WGS sequence"/>
</dbReference>
<dbReference type="EMBL" id="JAVAIM010000001">
    <property type="protein sequence ID" value="MDP4575602.1"/>
    <property type="molecule type" value="Genomic_DNA"/>
</dbReference>
<dbReference type="Pfam" id="PF00990">
    <property type="entry name" value="GGDEF"/>
    <property type="match status" value="1"/>
</dbReference>
<keyword evidence="3" id="KW-1133">Transmembrane helix</keyword>
<evidence type="ECO:0000256" key="3">
    <source>
        <dbReference type="SAM" id="Phobius"/>
    </source>
</evidence>
<feature type="transmembrane region" description="Helical" evidence="3">
    <location>
        <begin position="154"/>
        <end position="174"/>
    </location>
</feature>
<dbReference type="PANTHER" id="PTHR45138">
    <property type="entry name" value="REGULATORY COMPONENTS OF SENSORY TRANSDUCTION SYSTEM"/>
    <property type="match status" value="1"/>
</dbReference>
<comment type="catalytic activity">
    <reaction evidence="2">
        <text>2 GTP = 3',3'-c-di-GMP + 2 diphosphate</text>
        <dbReference type="Rhea" id="RHEA:24898"/>
        <dbReference type="ChEBI" id="CHEBI:33019"/>
        <dbReference type="ChEBI" id="CHEBI:37565"/>
        <dbReference type="ChEBI" id="CHEBI:58805"/>
        <dbReference type="EC" id="2.7.7.65"/>
    </reaction>
</comment>
<dbReference type="PANTHER" id="PTHR45138:SF9">
    <property type="entry name" value="DIGUANYLATE CYCLASE DGCM-RELATED"/>
    <property type="match status" value="1"/>
</dbReference>
<accession>A0ABT9HR21</accession>
<protein>
    <recommendedName>
        <fullName evidence="1">diguanylate cyclase</fullName>
        <ecNumber evidence="1">2.7.7.65</ecNumber>
    </recommendedName>
</protein>
<dbReference type="PROSITE" id="PS50887">
    <property type="entry name" value="GGDEF"/>
    <property type="match status" value="1"/>
</dbReference>
<keyword evidence="6" id="KW-1185">Reference proteome</keyword>
<comment type="caution">
    <text evidence="5">The sequence shown here is derived from an EMBL/GenBank/DDBJ whole genome shotgun (WGS) entry which is preliminary data.</text>
</comment>
<feature type="transmembrane region" description="Helical" evidence="3">
    <location>
        <begin position="129"/>
        <end position="147"/>
    </location>
</feature>
<dbReference type="InterPro" id="IPR000160">
    <property type="entry name" value="GGDEF_dom"/>
</dbReference>
<dbReference type="RefSeq" id="WP_305932882.1">
    <property type="nucleotide sequence ID" value="NZ_JAVAIM010000001.1"/>
</dbReference>
<feature type="transmembrane region" description="Helical" evidence="3">
    <location>
        <begin position="180"/>
        <end position="198"/>
    </location>
</feature>
<dbReference type="Gene3D" id="3.30.70.270">
    <property type="match status" value="1"/>
</dbReference>
<sequence>MTENTLKDQDGLGVCVTRDAAWAAEVRREIISGLADREAHSLPASLVGYSLCLVIATIIGPDIMLIIALLFRPVSIGLTRWACAHLRRTLEAGKPFEAAFRLAGIALSLSGLSWGLLTFPVFALPAVEPAGLALLVLVITGVCMICSMVGLVPWVLVGFACAFALSVLAGSFIASGGSQPALTAAVLLPLIGAVPFGIGQRRQAIRAAEDAVDKLHLHEEVASALHHAEYLSRHDALTGLGNRRALFEDYGNLIQPDGPRTILSIDLDNFKSINDTFGHQAGDEVLVAVADSIRNAMRGVGQRRYSSYRLGGEEFAIVLEQSDESAGRAFAEQLRQTIEQLVPVRDVPHLRISASFGVMGWSGGLPLTTALGQVDKLLYVAKKRGRNCVVARFEERAAA</sequence>
<dbReference type="CDD" id="cd01949">
    <property type="entry name" value="GGDEF"/>
    <property type="match status" value="1"/>
</dbReference>
<gene>
    <name evidence="5" type="ORF">Q9K02_10680</name>
</gene>
<proteinExistence type="predicted"/>
<dbReference type="SUPFAM" id="SSF55073">
    <property type="entry name" value="Nucleotide cyclase"/>
    <property type="match status" value="1"/>
</dbReference>
<name>A0ABT9HR21_9SPHN</name>
<feature type="transmembrane region" description="Helical" evidence="3">
    <location>
        <begin position="98"/>
        <end position="123"/>
    </location>
</feature>
<evidence type="ECO:0000313" key="6">
    <source>
        <dbReference type="Proteomes" id="UP001240639"/>
    </source>
</evidence>
<evidence type="ECO:0000256" key="1">
    <source>
        <dbReference type="ARBA" id="ARBA00012528"/>
    </source>
</evidence>
<keyword evidence="5" id="KW-0548">Nucleotidyltransferase</keyword>
<keyword evidence="3" id="KW-0472">Membrane</keyword>